<dbReference type="EMBL" id="RXLP01000004">
    <property type="protein sequence ID" value="TCD54757.1"/>
    <property type="molecule type" value="Genomic_DNA"/>
</dbReference>
<accession>A0A4R0QWH7</accession>
<protein>
    <submittedName>
        <fullName evidence="2">Uncharacterized protein</fullName>
    </submittedName>
</protein>
<dbReference type="AlphaFoldDB" id="A0A4R0QWH7"/>
<organism evidence="2 3">
    <name type="scientific">Alloscardovia theropitheci</name>
    <dbReference type="NCBI Taxonomy" id="2496842"/>
    <lineage>
        <taxon>Bacteria</taxon>
        <taxon>Bacillati</taxon>
        <taxon>Actinomycetota</taxon>
        <taxon>Actinomycetes</taxon>
        <taxon>Bifidobacteriales</taxon>
        <taxon>Bifidobacteriaceae</taxon>
        <taxon>Alloscardovia</taxon>
    </lineage>
</organism>
<proteinExistence type="predicted"/>
<gene>
    <name evidence="2" type="ORF">EJ419_01240</name>
</gene>
<dbReference type="RefSeq" id="WP_131283107.1">
    <property type="nucleotide sequence ID" value="NZ_RXLP01000004.1"/>
</dbReference>
<keyword evidence="1" id="KW-0472">Membrane</keyword>
<keyword evidence="3" id="KW-1185">Reference proteome</keyword>
<feature type="transmembrane region" description="Helical" evidence="1">
    <location>
        <begin position="6"/>
        <end position="27"/>
    </location>
</feature>
<name>A0A4R0QWH7_9BIFI</name>
<sequence length="178" mass="20423">MTDNIVGILVVIFIVIDLAVSVPWFIIMLNRTKKNKKILDASRDEKAIVKVLNPEGLRINDLIFRKYPYTLEVADNQSAQDNSNSVLTVALDEGTYSIVGNFTTQKQDDSETPVRVLGMGIECSLEKGHEYWTELYLESTTERRKRHNDTREVIGVDELSFEMNDKNLTAYLIMYKEK</sequence>
<dbReference type="Proteomes" id="UP000291289">
    <property type="component" value="Unassembled WGS sequence"/>
</dbReference>
<evidence type="ECO:0000256" key="1">
    <source>
        <dbReference type="SAM" id="Phobius"/>
    </source>
</evidence>
<keyword evidence="1" id="KW-0812">Transmembrane</keyword>
<evidence type="ECO:0000313" key="2">
    <source>
        <dbReference type="EMBL" id="TCD54757.1"/>
    </source>
</evidence>
<comment type="caution">
    <text evidence="2">The sequence shown here is derived from an EMBL/GenBank/DDBJ whole genome shotgun (WGS) entry which is preliminary data.</text>
</comment>
<keyword evidence="1" id="KW-1133">Transmembrane helix</keyword>
<evidence type="ECO:0000313" key="3">
    <source>
        <dbReference type="Proteomes" id="UP000291289"/>
    </source>
</evidence>
<reference evidence="2 3" key="1">
    <citation type="submission" date="2018-12" db="EMBL/GenBank/DDBJ databases">
        <title>Alloscrdovia theropitheci sp. nov: a novel taxon from the feces of the bleeding-herat monkey (Theropithecus geleda).</title>
        <authorList>
            <person name="Modesto M."/>
        </authorList>
    </citation>
    <scope>NUCLEOTIDE SEQUENCE [LARGE SCALE GENOMIC DNA]</scope>
    <source>
        <strain evidence="2 3">GLDI4/2</strain>
    </source>
</reference>